<accession>A0A0A6PB94</accession>
<name>A0A0A6PB94_9GAMM</name>
<keyword evidence="2" id="KW-1185">Reference proteome</keyword>
<protein>
    <submittedName>
        <fullName evidence="1">Uncharacterized protein</fullName>
    </submittedName>
</protein>
<dbReference type="Proteomes" id="UP000030428">
    <property type="component" value="Unassembled WGS sequence"/>
</dbReference>
<comment type="caution">
    <text evidence="1">The sequence shown here is derived from an EMBL/GenBank/DDBJ whole genome shotgun (WGS) entry which is preliminary data.</text>
</comment>
<dbReference type="AlphaFoldDB" id="A0A0A6PB94"/>
<sequence length="135" mass="14810">MNNILAGKLKPVVWSPGSESWIKQFNAKTSLISQTCQQSIYSPLGIAMFRPMAEALGWPNQPIGWKTIVALAKDGWKSYGHPEWGSFKFGHAHPQYSNSGLLSMTSFIYGIAKKTDTLKPAEVYTAKVPAITPPA</sequence>
<dbReference type="EMBL" id="JSZA02000011">
    <property type="protein sequence ID" value="KHD07627.1"/>
    <property type="molecule type" value="Genomic_DNA"/>
</dbReference>
<evidence type="ECO:0000313" key="2">
    <source>
        <dbReference type="Proteomes" id="UP000030428"/>
    </source>
</evidence>
<reference evidence="1 2" key="1">
    <citation type="journal article" date="2016" name="Front. Microbiol.">
        <title>Single-Cell (Meta-)Genomics of a Dimorphic Candidatus Thiomargarita nelsonii Reveals Genomic Plasticity.</title>
        <authorList>
            <person name="Flood B.E."/>
            <person name="Fliss P."/>
            <person name="Jones D.S."/>
            <person name="Dick G.J."/>
            <person name="Jain S."/>
            <person name="Kaster A.K."/>
            <person name="Winkel M."/>
            <person name="Mussmann M."/>
            <person name="Bailey J."/>
        </authorList>
    </citation>
    <scope>NUCLEOTIDE SEQUENCE [LARGE SCALE GENOMIC DNA]</scope>
    <source>
        <strain evidence="1">Hydrate Ridge</strain>
    </source>
</reference>
<evidence type="ECO:0000313" key="1">
    <source>
        <dbReference type="EMBL" id="KHD07627.1"/>
    </source>
</evidence>
<organism evidence="1 2">
    <name type="scientific">Candidatus Thiomargarita nelsonii</name>
    <dbReference type="NCBI Taxonomy" id="1003181"/>
    <lineage>
        <taxon>Bacteria</taxon>
        <taxon>Pseudomonadati</taxon>
        <taxon>Pseudomonadota</taxon>
        <taxon>Gammaproteobacteria</taxon>
        <taxon>Thiotrichales</taxon>
        <taxon>Thiotrichaceae</taxon>
        <taxon>Thiomargarita</taxon>
    </lineage>
</organism>
<proteinExistence type="predicted"/>
<gene>
    <name evidence="1" type="ORF">PN36_04030</name>
</gene>